<organism evidence="11 12">
    <name type="scientific">Novibacillus thermophilus</name>
    <dbReference type="NCBI Taxonomy" id="1471761"/>
    <lineage>
        <taxon>Bacteria</taxon>
        <taxon>Bacillati</taxon>
        <taxon>Bacillota</taxon>
        <taxon>Bacilli</taxon>
        <taxon>Bacillales</taxon>
        <taxon>Thermoactinomycetaceae</taxon>
        <taxon>Novibacillus</taxon>
    </lineage>
</organism>
<dbReference type="InterPro" id="IPR001653">
    <property type="entry name" value="DAP_epimerase_DapF"/>
</dbReference>
<keyword evidence="7 9" id="KW-0413">Isomerase</keyword>
<feature type="active site" description="Proton donor" evidence="9">
    <location>
        <position position="79"/>
    </location>
</feature>
<dbReference type="AlphaFoldDB" id="A0A1U9K3N0"/>
<feature type="site" description="Could be important to modulate the pK values of the two catalytic cysteine residues" evidence="9">
    <location>
        <position position="172"/>
    </location>
</feature>
<comment type="caution">
    <text evidence="9">Lacks conserved residue(s) required for the propagation of feature annotation.</text>
</comment>
<proteinExistence type="inferred from homology"/>
<feature type="active site" description="Proton acceptor" evidence="9">
    <location>
        <position position="230"/>
    </location>
</feature>
<feature type="binding site" evidence="9">
    <location>
        <begin position="221"/>
        <end position="222"/>
    </location>
    <ligand>
        <name>substrate</name>
    </ligand>
</feature>
<feature type="binding site" evidence="9">
    <location>
        <position position="70"/>
    </location>
    <ligand>
        <name>substrate</name>
    </ligand>
</feature>
<keyword evidence="6 9" id="KW-0457">Lysine biosynthesis</keyword>
<keyword evidence="4 9" id="KW-0963">Cytoplasm</keyword>
<reference evidence="11 12" key="1">
    <citation type="journal article" date="2015" name="Int. J. Syst. Evol. Microbiol.">
        <title>Novibacillus thermophilus gen. nov., sp. nov., a Gram-staining-negative and moderately thermophilic member of the family Thermoactinomycetaceae.</title>
        <authorList>
            <person name="Yang G."/>
            <person name="Chen J."/>
            <person name="Zhou S."/>
        </authorList>
    </citation>
    <scope>NUCLEOTIDE SEQUENCE [LARGE SCALE GENOMIC DNA]</scope>
    <source>
        <strain evidence="11 12">SG-1</strain>
    </source>
</reference>
<protein>
    <recommendedName>
        <fullName evidence="3 9">Diaminopimelate epimerase</fullName>
        <shortName evidence="9">DAP epimerase</shortName>
        <ecNumber evidence="3 9">5.1.1.7</ecNumber>
    </recommendedName>
    <alternativeName>
        <fullName evidence="9">PLP-independent amino acid racemase</fullName>
    </alternativeName>
</protein>
<comment type="similarity">
    <text evidence="2 9">Belongs to the diaminopimelate epimerase family.</text>
</comment>
<dbReference type="STRING" id="1471761.B0W44_01460"/>
<feature type="binding site" evidence="9">
    <location>
        <position position="203"/>
    </location>
    <ligand>
        <name>substrate</name>
    </ligand>
</feature>
<feature type="binding site" evidence="9">
    <location>
        <begin position="231"/>
        <end position="232"/>
    </location>
    <ligand>
        <name>substrate</name>
    </ligand>
</feature>
<evidence type="ECO:0000256" key="7">
    <source>
        <dbReference type="ARBA" id="ARBA00023235"/>
    </source>
</evidence>
<feature type="active site" evidence="10">
    <location>
        <position position="79"/>
    </location>
</feature>
<name>A0A1U9K3N0_9BACL</name>
<dbReference type="PANTHER" id="PTHR31689">
    <property type="entry name" value="DIAMINOPIMELATE EPIMERASE, CHLOROPLASTIC"/>
    <property type="match status" value="1"/>
</dbReference>
<dbReference type="SUPFAM" id="SSF54506">
    <property type="entry name" value="Diaminopimelate epimerase-like"/>
    <property type="match status" value="1"/>
</dbReference>
<keyword evidence="12" id="KW-1185">Reference proteome</keyword>
<evidence type="ECO:0000256" key="6">
    <source>
        <dbReference type="ARBA" id="ARBA00023154"/>
    </source>
</evidence>
<evidence type="ECO:0000256" key="3">
    <source>
        <dbReference type="ARBA" id="ARBA00013080"/>
    </source>
</evidence>
<gene>
    <name evidence="9" type="primary">dapF</name>
    <name evidence="11" type="ORF">B0W44_01460</name>
</gene>
<evidence type="ECO:0000313" key="11">
    <source>
        <dbReference type="EMBL" id="AQS54647.1"/>
    </source>
</evidence>
<dbReference type="RefSeq" id="WP_077718466.1">
    <property type="nucleotide sequence ID" value="NZ_CP019699.1"/>
</dbReference>
<comment type="pathway">
    <text evidence="1 9">Amino-acid biosynthesis; L-lysine biosynthesis via DAP pathway; DL-2,6-diaminopimelate from LL-2,6-diaminopimelate: step 1/1.</text>
</comment>
<dbReference type="UniPathway" id="UPA00034">
    <property type="reaction ID" value="UER00025"/>
</dbReference>
<comment type="subcellular location">
    <subcellularLocation>
        <location evidence="9">Cytoplasm</location>
    </subcellularLocation>
</comment>
<sequence>MSEGIKVKFTKMHGIGNSYVFVNLFEESLLERRVSSLAQRVADVHMGIGSDGLILIGPSDRADFCMRIFNADGSEGKNCGNGLRCLAKYVYERKLTDKKRFTVETLGGIVSVDVHPDEGRTVFSVTVDMGAPHLRKQEVPMVGDPDSYTIDERVNIDGQPYWLTVVSMGNPHAVLFVPDVDAVPVSTIGPLIERAPLFPERINVEFVQVKNRKEIDCRVWERGSGVTQACGTGACAAVVAGVLNGHLDRHVPVTVHLMGGDLEIVWAADSRVYMKGPAHTIADGKFDV</sequence>
<comment type="catalytic activity">
    <reaction evidence="8 9">
        <text>(2S,6S)-2,6-diaminopimelate = meso-2,6-diaminopimelate</text>
        <dbReference type="Rhea" id="RHEA:15393"/>
        <dbReference type="ChEBI" id="CHEBI:57609"/>
        <dbReference type="ChEBI" id="CHEBI:57791"/>
        <dbReference type="EC" id="5.1.1.7"/>
    </reaction>
</comment>
<evidence type="ECO:0000256" key="5">
    <source>
        <dbReference type="ARBA" id="ARBA00022605"/>
    </source>
</evidence>
<feature type="binding site" evidence="9">
    <location>
        <begin position="80"/>
        <end position="81"/>
    </location>
    <ligand>
        <name>substrate</name>
    </ligand>
</feature>
<dbReference type="GO" id="GO:0009089">
    <property type="term" value="P:lysine biosynthetic process via diaminopimelate"/>
    <property type="evidence" value="ECO:0007669"/>
    <property type="project" value="UniProtKB-UniRule"/>
</dbReference>
<evidence type="ECO:0000256" key="10">
    <source>
        <dbReference type="PROSITE-ProRule" id="PRU10125"/>
    </source>
</evidence>
<feature type="binding site" evidence="9">
    <location>
        <position position="17"/>
    </location>
    <ligand>
        <name>substrate</name>
    </ligand>
</feature>
<comment type="function">
    <text evidence="9">Catalyzes the stereoinversion of LL-2,6-diaminopimelate (L,L-DAP) to meso-diaminopimelate (meso-DAP), a precursor of L-lysine and an essential component of the bacterial peptidoglycan.</text>
</comment>
<evidence type="ECO:0000256" key="4">
    <source>
        <dbReference type="ARBA" id="ARBA00022490"/>
    </source>
</evidence>
<dbReference type="GO" id="GO:0008837">
    <property type="term" value="F:diaminopimelate epimerase activity"/>
    <property type="evidence" value="ECO:0007669"/>
    <property type="project" value="UniProtKB-UniRule"/>
</dbReference>
<dbReference type="InterPro" id="IPR018510">
    <property type="entry name" value="DAP_epimerase_AS"/>
</dbReference>
<feature type="binding site" evidence="9">
    <location>
        <position position="170"/>
    </location>
    <ligand>
        <name>substrate</name>
    </ligand>
</feature>
<dbReference type="FunFam" id="3.10.310.10:FF:000004">
    <property type="entry name" value="Diaminopimelate epimerase"/>
    <property type="match status" value="1"/>
</dbReference>
<evidence type="ECO:0000256" key="8">
    <source>
        <dbReference type="ARBA" id="ARBA00051712"/>
    </source>
</evidence>
<evidence type="ECO:0000256" key="9">
    <source>
        <dbReference type="HAMAP-Rule" id="MF_00197"/>
    </source>
</evidence>
<keyword evidence="5 9" id="KW-0028">Amino-acid biosynthesis</keyword>
<dbReference type="Pfam" id="PF01678">
    <property type="entry name" value="DAP_epimerase"/>
    <property type="match status" value="2"/>
</dbReference>
<dbReference type="OrthoDB" id="9805408at2"/>
<dbReference type="HAMAP" id="MF_00197">
    <property type="entry name" value="DAP_epimerase"/>
    <property type="match status" value="1"/>
</dbReference>
<dbReference type="GO" id="GO:0005829">
    <property type="term" value="C:cytosol"/>
    <property type="evidence" value="ECO:0007669"/>
    <property type="project" value="TreeGrafter"/>
</dbReference>
<dbReference type="PANTHER" id="PTHR31689:SF0">
    <property type="entry name" value="DIAMINOPIMELATE EPIMERASE"/>
    <property type="match status" value="1"/>
</dbReference>
<dbReference type="Proteomes" id="UP000188603">
    <property type="component" value="Chromosome"/>
</dbReference>
<dbReference type="NCBIfam" id="TIGR00652">
    <property type="entry name" value="DapF"/>
    <property type="match status" value="1"/>
</dbReference>
<evidence type="ECO:0000256" key="1">
    <source>
        <dbReference type="ARBA" id="ARBA00005196"/>
    </source>
</evidence>
<accession>A0A1U9K3N0</accession>
<dbReference type="EMBL" id="CP019699">
    <property type="protein sequence ID" value="AQS54647.1"/>
    <property type="molecule type" value="Genomic_DNA"/>
</dbReference>
<dbReference type="KEGG" id="ntr:B0W44_01460"/>
<evidence type="ECO:0000256" key="2">
    <source>
        <dbReference type="ARBA" id="ARBA00010219"/>
    </source>
</evidence>
<evidence type="ECO:0000313" key="12">
    <source>
        <dbReference type="Proteomes" id="UP000188603"/>
    </source>
</evidence>
<comment type="subunit">
    <text evidence="9">Homodimer.</text>
</comment>
<feature type="site" description="Could be important to modulate the pK values of the two catalytic cysteine residues" evidence="9">
    <location>
        <position position="221"/>
    </location>
</feature>
<dbReference type="PROSITE" id="PS01326">
    <property type="entry name" value="DAP_EPIMERASE"/>
    <property type="match status" value="1"/>
</dbReference>
<dbReference type="Gene3D" id="3.10.310.10">
    <property type="entry name" value="Diaminopimelate Epimerase, Chain A, domain 1"/>
    <property type="match status" value="2"/>
</dbReference>
<dbReference type="EC" id="5.1.1.7" evidence="3 9"/>